<reference evidence="3" key="1">
    <citation type="submission" date="2023-02" db="EMBL/GenBank/DDBJ databases">
        <title>Identification and recombinant expression of a fungal hydrolase from Papiliotrema laurentii that hydrolyzes apple cutin and clears colloidal polyester polyurethane.</title>
        <authorList>
            <consortium name="DOE Joint Genome Institute"/>
            <person name="Roman V.A."/>
            <person name="Bojanowski C."/>
            <person name="Crable B.R."/>
            <person name="Wagner D.N."/>
            <person name="Hung C.S."/>
            <person name="Nadeau L.J."/>
            <person name="Schratz L."/>
            <person name="Haridas S."/>
            <person name="Pangilinan J."/>
            <person name="Lipzen A."/>
            <person name="Na H."/>
            <person name="Yan M."/>
            <person name="Ng V."/>
            <person name="Grigoriev I.V."/>
            <person name="Spatafora J.W."/>
            <person name="Barlow D."/>
            <person name="Biffinger J."/>
            <person name="Kelley-Loughnane N."/>
            <person name="Varaljay V.A."/>
            <person name="Crookes-Goodson W.J."/>
        </authorList>
    </citation>
    <scope>NUCLEOTIDE SEQUENCE</scope>
    <source>
        <strain evidence="3">5307AH</strain>
    </source>
</reference>
<dbReference type="EMBL" id="JAODAN010000006">
    <property type="protein sequence ID" value="KAK1923813.1"/>
    <property type="molecule type" value="Genomic_DNA"/>
</dbReference>
<evidence type="ECO:0000256" key="2">
    <source>
        <dbReference type="SAM" id="Phobius"/>
    </source>
</evidence>
<keyword evidence="2" id="KW-1133">Transmembrane helix</keyword>
<keyword evidence="4" id="KW-1185">Reference proteome</keyword>
<keyword evidence="2" id="KW-0472">Membrane</keyword>
<name>A0AAD9D098_PAPLA</name>
<sequence>MSYPREDIPLDLDDPSYDTTTSASSSSFTGWAMPHWGAKTPNGSQENGSLSNGAVAGIAIGAFVVLAVVLGVVVSLTRYKTRQRRESAATLVGDMEAEGEARKKHQMGAESPARMFRSLSSEEDIAYQQELGFEVHRTQRLDSAETYVEPVQPPIPMYSITPPRSHRTDHGGNEGIPGGDGEQGEGGTPK</sequence>
<dbReference type="AlphaFoldDB" id="A0AAD9D098"/>
<protein>
    <submittedName>
        <fullName evidence="3">Uncharacterized protein</fullName>
    </submittedName>
</protein>
<feature type="region of interest" description="Disordered" evidence="1">
    <location>
        <begin position="152"/>
        <end position="190"/>
    </location>
</feature>
<proteinExistence type="predicted"/>
<feature type="compositionally biased region" description="Low complexity" evidence="1">
    <location>
        <begin position="17"/>
        <end position="29"/>
    </location>
</feature>
<gene>
    <name evidence="3" type="ORF">DB88DRAFT_511340</name>
</gene>
<comment type="caution">
    <text evidence="3">The sequence shown here is derived from an EMBL/GenBank/DDBJ whole genome shotgun (WGS) entry which is preliminary data.</text>
</comment>
<accession>A0AAD9D098</accession>
<evidence type="ECO:0000313" key="3">
    <source>
        <dbReference type="EMBL" id="KAK1923813.1"/>
    </source>
</evidence>
<evidence type="ECO:0000313" key="4">
    <source>
        <dbReference type="Proteomes" id="UP001182556"/>
    </source>
</evidence>
<organism evidence="3 4">
    <name type="scientific">Papiliotrema laurentii</name>
    <name type="common">Cryptococcus laurentii</name>
    <dbReference type="NCBI Taxonomy" id="5418"/>
    <lineage>
        <taxon>Eukaryota</taxon>
        <taxon>Fungi</taxon>
        <taxon>Dikarya</taxon>
        <taxon>Basidiomycota</taxon>
        <taxon>Agaricomycotina</taxon>
        <taxon>Tremellomycetes</taxon>
        <taxon>Tremellales</taxon>
        <taxon>Rhynchogastremaceae</taxon>
        <taxon>Papiliotrema</taxon>
    </lineage>
</organism>
<dbReference type="Proteomes" id="UP001182556">
    <property type="component" value="Unassembled WGS sequence"/>
</dbReference>
<feature type="region of interest" description="Disordered" evidence="1">
    <location>
        <begin position="1"/>
        <end position="31"/>
    </location>
</feature>
<feature type="compositionally biased region" description="Gly residues" evidence="1">
    <location>
        <begin position="173"/>
        <end position="190"/>
    </location>
</feature>
<feature type="transmembrane region" description="Helical" evidence="2">
    <location>
        <begin position="54"/>
        <end position="76"/>
    </location>
</feature>
<evidence type="ECO:0000256" key="1">
    <source>
        <dbReference type="SAM" id="MobiDB-lite"/>
    </source>
</evidence>
<keyword evidence="2" id="KW-0812">Transmembrane</keyword>